<dbReference type="Proteomes" id="UP000005439">
    <property type="component" value="Chromosome"/>
</dbReference>
<dbReference type="GO" id="GO:0003677">
    <property type="term" value="F:DNA binding"/>
    <property type="evidence" value="ECO:0007669"/>
    <property type="project" value="UniProtKB-KW"/>
</dbReference>
<reference evidence="9" key="1">
    <citation type="submission" date="2011-12" db="EMBL/GenBank/DDBJ databases">
        <title>The complete genome of chromosome of Sulfobacillus acidophilus DSM 10332.</title>
        <authorList>
            <person name="Lucas S."/>
            <person name="Han J."/>
            <person name="Lapidus A."/>
            <person name="Bruce D."/>
            <person name="Goodwin L."/>
            <person name="Pitluck S."/>
            <person name="Peters L."/>
            <person name="Kyrpides N."/>
            <person name="Mavromatis K."/>
            <person name="Ivanova N."/>
            <person name="Mikhailova N."/>
            <person name="Chertkov O."/>
            <person name="Saunders E."/>
            <person name="Detter J.C."/>
            <person name="Tapia R."/>
            <person name="Han C."/>
            <person name="Land M."/>
            <person name="Hauser L."/>
            <person name="Markowitz V."/>
            <person name="Cheng J.-F."/>
            <person name="Hugenholtz P."/>
            <person name="Woyke T."/>
            <person name="Wu D."/>
            <person name="Pukall R."/>
            <person name="Gehrich-Schroeter G."/>
            <person name="Schneider S."/>
            <person name="Klenk H.-P."/>
            <person name="Eisen J.A."/>
        </authorList>
    </citation>
    <scope>NUCLEOTIDE SEQUENCE [LARGE SCALE GENOMIC DNA]</scope>
    <source>
        <strain evidence="9">ATCC 700253 / DSM 10332 / NAL</strain>
    </source>
</reference>
<dbReference type="SMART" id="SM00346">
    <property type="entry name" value="HTH_ICLR"/>
    <property type="match status" value="1"/>
</dbReference>
<dbReference type="InterPro" id="IPR036388">
    <property type="entry name" value="WH-like_DNA-bd_sf"/>
</dbReference>
<gene>
    <name evidence="8" type="ordered locus">Sulac_2990</name>
</gene>
<evidence type="ECO:0000256" key="5">
    <source>
        <dbReference type="ARBA" id="ARBA00070406"/>
    </source>
</evidence>
<dbReference type="PANTHER" id="PTHR30136">
    <property type="entry name" value="HELIX-TURN-HELIX TRANSCRIPTIONAL REGULATOR, ICLR FAMILY"/>
    <property type="match status" value="1"/>
</dbReference>
<dbReference type="PANTHER" id="PTHR30136:SF24">
    <property type="entry name" value="HTH-TYPE TRANSCRIPTIONAL REPRESSOR ALLR"/>
    <property type="match status" value="1"/>
</dbReference>
<reference evidence="8 9" key="2">
    <citation type="journal article" date="2012" name="Stand. Genomic Sci.">
        <title>Complete genome sequence of the moderately thermophilic mineral-sulfide-oxidizing firmicute Sulfobacillus acidophilus type strain (NAL(T)).</title>
        <authorList>
            <person name="Anderson I."/>
            <person name="Chertkov O."/>
            <person name="Chen A."/>
            <person name="Saunders E."/>
            <person name="Lapidus A."/>
            <person name="Nolan M."/>
            <person name="Lucas S."/>
            <person name="Hammon N."/>
            <person name="Deshpande S."/>
            <person name="Cheng J.F."/>
            <person name="Han C."/>
            <person name="Tapia R."/>
            <person name="Goodwin L.A."/>
            <person name="Pitluck S."/>
            <person name="Liolios K."/>
            <person name="Pagani I."/>
            <person name="Ivanova N."/>
            <person name="Mikhailova N."/>
            <person name="Pati A."/>
            <person name="Palaniappan K."/>
            <person name="Land M."/>
            <person name="Pan C."/>
            <person name="Rohde M."/>
            <person name="Pukall R."/>
            <person name="Goker M."/>
            <person name="Detter J.C."/>
            <person name="Woyke T."/>
            <person name="Bristow J."/>
            <person name="Eisen J.A."/>
            <person name="Markowitz V."/>
            <person name="Hugenholtz P."/>
            <person name="Kyrpides N.C."/>
            <person name="Klenk H.P."/>
            <person name="Mavromatis K."/>
        </authorList>
    </citation>
    <scope>NUCLEOTIDE SEQUENCE [LARGE SCALE GENOMIC DNA]</scope>
    <source>
        <strain evidence="9">ATCC 700253 / DSM 10332 / NAL</strain>
    </source>
</reference>
<evidence type="ECO:0000256" key="1">
    <source>
        <dbReference type="ARBA" id="ARBA00023015"/>
    </source>
</evidence>
<dbReference type="FunFam" id="1.10.10.10:FF:000056">
    <property type="entry name" value="IclR family transcriptional regulator"/>
    <property type="match status" value="1"/>
</dbReference>
<sequence length="272" mass="29894">MKAVSGTRSVTAGLQSVTAALKILRLFSVERTSLGITEVARHLNVAKSTAHRLMTSLMEEGFVYQDPKSRRYHLGLAVLGLGGIMTADSDLWMAAAPYLTELTMRTGEASHIAVQDGLYVVYLHKVESHHPVKILTHLGRRNPLYATGSGKLLLAYAEADLVDAVVEQGLTAYTVKTLTDPVRLREQLQHIREQGYAVSRDELRDHVTSIAAPVFNHRRQVVAAVNIVAPSHRVPAHVVGERARAVVKTADRISKDLGFRPERRATARTLAD</sequence>
<keyword evidence="3" id="KW-0804">Transcription</keyword>
<feature type="domain" description="HTH iclR-type" evidence="6">
    <location>
        <begin position="14"/>
        <end position="76"/>
    </location>
</feature>
<dbReference type="KEGG" id="sap:Sulac_2990"/>
<evidence type="ECO:0000313" key="9">
    <source>
        <dbReference type="Proteomes" id="UP000005439"/>
    </source>
</evidence>
<keyword evidence="2" id="KW-0238">DNA-binding</keyword>
<proteinExistence type="predicted"/>
<accession>G8U0A9</accession>
<dbReference type="SUPFAM" id="SSF55781">
    <property type="entry name" value="GAF domain-like"/>
    <property type="match status" value="1"/>
</dbReference>
<dbReference type="STRING" id="679936.Sulac_2990"/>
<keyword evidence="1" id="KW-0805">Transcription regulation</keyword>
<dbReference type="InterPro" id="IPR014757">
    <property type="entry name" value="Tscrpt_reg_IclR_C"/>
</dbReference>
<feature type="domain" description="IclR-ED" evidence="7">
    <location>
        <begin position="77"/>
        <end position="259"/>
    </location>
</feature>
<protein>
    <recommendedName>
        <fullName evidence="5">Glycerol operon regulatory protein</fullName>
    </recommendedName>
</protein>
<dbReference type="Pfam" id="PF09339">
    <property type="entry name" value="HTH_IclR"/>
    <property type="match status" value="1"/>
</dbReference>
<evidence type="ECO:0000256" key="3">
    <source>
        <dbReference type="ARBA" id="ARBA00023163"/>
    </source>
</evidence>
<evidence type="ECO:0000256" key="2">
    <source>
        <dbReference type="ARBA" id="ARBA00023125"/>
    </source>
</evidence>
<dbReference type="Gene3D" id="3.30.450.40">
    <property type="match status" value="1"/>
</dbReference>
<dbReference type="Pfam" id="PF01614">
    <property type="entry name" value="IclR_C"/>
    <property type="match status" value="1"/>
</dbReference>
<dbReference type="SUPFAM" id="SSF46785">
    <property type="entry name" value="Winged helix' DNA-binding domain"/>
    <property type="match status" value="1"/>
</dbReference>
<evidence type="ECO:0000313" key="8">
    <source>
        <dbReference type="EMBL" id="AEW06451.1"/>
    </source>
</evidence>
<dbReference type="GO" id="GO:0003700">
    <property type="term" value="F:DNA-binding transcription factor activity"/>
    <property type="evidence" value="ECO:0007669"/>
    <property type="project" value="TreeGrafter"/>
</dbReference>
<dbReference type="InterPro" id="IPR029016">
    <property type="entry name" value="GAF-like_dom_sf"/>
</dbReference>
<dbReference type="PATRIC" id="fig|679936.5.peg.3085"/>
<organism evidence="8 9">
    <name type="scientific">Sulfobacillus acidophilus (strain ATCC 700253 / DSM 10332 / NAL)</name>
    <dbReference type="NCBI Taxonomy" id="679936"/>
    <lineage>
        <taxon>Bacteria</taxon>
        <taxon>Bacillati</taxon>
        <taxon>Bacillota</taxon>
        <taxon>Clostridia</taxon>
        <taxon>Eubacteriales</taxon>
        <taxon>Clostridiales Family XVII. Incertae Sedis</taxon>
        <taxon>Sulfobacillus</taxon>
    </lineage>
</organism>
<evidence type="ECO:0000259" key="7">
    <source>
        <dbReference type="PROSITE" id="PS51078"/>
    </source>
</evidence>
<dbReference type="InterPro" id="IPR005471">
    <property type="entry name" value="Tscrpt_reg_IclR_N"/>
</dbReference>
<name>G8U0A9_SULAD</name>
<dbReference type="AlphaFoldDB" id="G8U0A9"/>
<keyword evidence="9" id="KW-1185">Reference proteome</keyword>
<dbReference type="EMBL" id="CP003179">
    <property type="protein sequence ID" value="AEW06451.1"/>
    <property type="molecule type" value="Genomic_DNA"/>
</dbReference>
<comment type="function">
    <text evidence="4">May be an activator protein for the gylABX operon.</text>
</comment>
<dbReference type="Gene3D" id="1.10.10.10">
    <property type="entry name" value="Winged helix-like DNA-binding domain superfamily/Winged helix DNA-binding domain"/>
    <property type="match status" value="1"/>
</dbReference>
<dbReference type="PROSITE" id="PS51078">
    <property type="entry name" value="ICLR_ED"/>
    <property type="match status" value="1"/>
</dbReference>
<dbReference type="InterPro" id="IPR036390">
    <property type="entry name" value="WH_DNA-bd_sf"/>
</dbReference>
<evidence type="ECO:0000256" key="4">
    <source>
        <dbReference type="ARBA" id="ARBA00058938"/>
    </source>
</evidence>
<dbReference type="PROSITE" id="PS51077">
    <property type="entry name" value="HTH_ICLR"/>
    <property type="match status" value="1"/>
</dbReference>
<evidence type="ECO:0000259" key="6">
    <source>
        <dbReference type="PROSITE" id="PS51077"/>
    </source>
</evidence>
<dbReference type="InterPro" id="IPR050707">
    <property type="entry name" value="HTH_MetabolicPath_Reg"/>
</dbReference>
<dbReference type="GO" id="GO:0045892">
    <property type="term" value="P:negative regulation of DNA-templated transcription"/>
    <property type="evidence" value="ECO:0007669"/>
    <property type="project" value="TreeGrafter"/>
</dbReference>
<dbReference type="HOGENOM" id="CLU_062618_4_3_9"/>